<reference evidence="2" key="2">
    <citation type="submission" date="2011-02" db="EMBL/GenBank/DDBJ databases">
        <authorList>
            <person name="MacLean D."/>
        </authorList>
    </citation>
    <scope>NUCLEOTIDE SEQUENCE</scope>
</reference>
<feature type="region of interest" description="Disordered" evidence="1">
    <location>
        <begin position="1"/>
        <end position="20"/>
    </location>
</feature>
<feature type="region of interest" description="Disordered" evidence="1">
    <location>
        <begin position="155"/>
        <end position="216"/>
    </location>
</feature>
<feature type="compositionally biased region" description="Polar residues" evidence="1">
    <location>
        <begin position="178"/>
        <end position="198"/>
    </location>
</feature>
<evidence type="ECO:0000256" key="1">
    <source>
        <dbReference type="SAM" id="MobiDB-lite"/>
    </source>
</evidence>
<dbReference type="HOGENOM" id="CLU_048371_0_0_1"/>
<reference evidence="2" key="1">
    <citation type="journal article" date="2011" name="PLoS Biol.">
        <title>Gene gain and loss during evolution of obligate parasitism in the white rust pathogen of Arabidopsis thaliana.</title>
        <authorList>
            <person name="Kemen E."/>
            <person name="Gardiner A."/>
            <person name="Schultz-Larsen T."/>
            <person name="Kemen A.C."/>
            <person name="Balmuth A.L."/>
            <person name="Robert-Seilaniantz A."/>
            <person name="Bailey K."/>
            <person name="Holub E."/>
            <person name="Studholme D.J."/>
            <person name="Maclean D."/>
            <person name="Jones J.D."/>
        </authorList>
    </citation>
    <scope>NUCLEOTIDE SEQUENCE</scope>
</reference>
<accession>F0WHM8</accession>
<protein>
    <submittedName>
        <fullName evidence="2">Uncharacterized protein AlNc14C102G6065</fullName>
    </submittedName>
</protein>
<dbReference type="AlphaFoldDB" id="F0WHM8"/>
<dbReference type="EMBL" id="FR824147">
    <property type="protein sequence ID" value="CCA20721.1"/>
    <property type="molecule type" value="Genomic_DNA"/>
</dbReference>
<name>F0WHM8_9STRA</name>
<sequence length="391" mass="43591">MDSRLYNPRPDPNEIGPPKRVNRMEDHIGEVVAASKRRVTWQFTLGESETIHTVVLTHSIMSYKKCIEFDGHQVHYSNTATMSDWSHKMYLEHTDYSLEVRINDTGGEEVPKYDLVINRIPYRHWDVHRRRKLLPSSGGYEPIYKPSAQPVAPAPVSFGTQKWGAKGNESTPRDSSKAFGSTLGSQEVISEHNANSVTAGKEARRPISTRRAEREKAKQIEKKVDVKQPEINLIDEMAPEIVTTAQELLFDPLRKTSASTINTNVPTQGNLAQNTPVPDLIDPFNTLYQPQITKPFEQMVLDPLAPRRHSSSNFASVPFNSSEANYFGRPTNTTAIPPALPVQPRSVSALPSNAASCNFNISQLMNPIDINGAKPIQGKKGINIDAFAELK</sequence>
<proteinExistence type="predicted"/>
<organism evidence="2">
    <name type="scientific">Albugo laibachii Nc14</name>
    <dbReference type="NCBI Taxonomy" id="890382"/>
    <lineage>
        <taxon>Eukaryota</taxon>
        <taxon>Sar</taxon>
        <taxon>Stramenopiles</taxon>
        <taxon>Oomycota</taxon>
        <taxon>Peronosporomycetes</taxon>
        <taxon>Albuginales</taxon>
        <taxon>Albuginaceae</taxon>
        <taxon>Albugo</taxon>
    </lineage>
</organism>
<feature type="compositionally biased region" description="Basic and acidic residues" evidence="1">
    <location>
        <begin position="201"/>
        <end position="216"/>
    </location>
</feature>
<evidence type="ECO:0000313" key="2">
    <source>
        <dbReference type="EMBL" id="CCA20721.1"/>
    </source>
</evidence>
<gene>
    <name evidence="2" type="primary">AlNc14C102G6065</name>
    <name evidence="2" type="ORF">ALNC14_068640</name>
</gene>